<dbReference type="CDD" id="cd07521">
    <property type="entry name" value="HAD_FCP1-like"/>
    <property type="match status" value="1"/>
</dbReference>
<dbReference type="SUPFAM" id="SSF56784">
    <property type="entry name" value="HAD-like"/>
    <property type="match status" value="1"/>
</dbReference>
<accession>A0A453FV74</accession>
<evidence type="ECO:0000313" key="3">
    <source>
        <dbReference type="EnsemblPlants" id="AET3Gv20791000.8"/>
    </source>
</evidence>
<dbReference type="GO" id="GO:0016791">
    <property type="term" value="F:phosphatase activity"/>
    <property type="evidence" value="ECO:0007669"/>
    <property type="project" value="InterPro"/>
</dbReference>
<dbReference type="Gene3D" id="3.40.50.1000">
    <property type="entry name" value="HAD superfamily/HAD-like"/>
    <property type="match status" value="1"/>
</dbReference>
<dbReference type="PROSITE" id="PS50969">
    <property type="entry name" value="FCP1"/>
    <property type="match status" value="1"/>
</dbReference>
<dbReference type="STRING" id="200361.A0A453FV74"/>
<reference evidence="4" key="1">
    <citation type="journal article" date="2014" name="Science">
        <title>Ancient hybridizations among the ancestral genomes of bread wheat.</title>
        <authorList>
            <consortium name="International Wheat Genome Sequencing Consortium,"/>
            <person name="Marcussen T."/>
            <person name="Sandve S.R."/>
            <person name="Heier L."/>
            <person name="Spannagl M."/>
            <person name="Pfeifer M."/>
            <person name="Jakobsen K.S."/>
            <person name="Wulff B.B."/>
            <person name="Steuernagel B."/>
            <person name="Mayer K.F."/>
            <person name="Olsen O.A."/>
        </authorList>
    </citation>
    <scope>NUCLEOTIDE SEQUENCE [LARGE SCALE GENOMIC DNA]</scope>
    <source>
        <strain evidence="4">cv. AL8/78</strain>
    </source>
</reference>
<evidence type="ECO:0000313" key="4">
    <source>
        <dbReference type="Proteomes" id="UP000015105"/>
    </source>
</evidence>
<sequence>GGRGGLLADRGGGGAAPAAREGGDAGVAGGRRLDRLPPPGPAPDPPRHALLRPAPLLRRLPLPAPIIRLGRPRPAVAGGGLHAAPLRDPGRRRPRPGAPAREQAISGCRVVVLDLDETLVSAYESSGLPPIVRTQAVEAGLHCFDMECISTDKDVEGKQKVNHVTVFERPGLHEFLQKTSEFADLILFTAGLEGYARPLVDIIDAHNRFKLRLYRPSTVTTEYREHVKDLSCLSKDFSRIVIVDNNPFSFIVQPLNGIPCVPFSAGQHSDDQLMEVIFPLLKHLSVQRDVRPALYERFHMPEWFQKHGIPRTDQAL</sequence>
<reference evidence="3" key="3">
    <citation type="journal article" date="2017" name="Nature">
        <title>Genome sequence of the progenitor of the wheat D genome Aegilops tauschii.</title>
        <authorList>
            <person name="Luo M.C."/>
            <person name="Gu Y.Q."/>
            <person name="Puiu D."/>
            <person name="Wang H."/>
            <person name="Twardziok S.O."/>
            <person name="Deal K.R."/>
            <person name="Huo N."/>
            <person name="Zhu T."/>
            <person name="Wang L."/>
            <person name="Wang Y."/>
            <person name="McGuire P.E."/>
            <person name="Liu S."/>
            <person name="Long H."/>
            <person name="Ramasamy R.K."/>
            <person name="Rodriguez J.C."/>
            <person name="Van S.L."/>
            <person name="Yuan L."/>
            <person name="Wang Z."/>
            <person name="Xia Z."/>
            <person name="Xiao L."/>
            <person name="Anderson O.D."/>
            <person name="Ouyang S."/>
            <person name="Liang Y."/>
            <person name="Zimin A.V."/>
            <person name="Pertea G."/>
            <person name="Qi P."/>
            <person name="Bennetzen J.L."/>
            <person name="Dai X."/>
            <person name="Dawson M.W."/>
            <person name="Muller H.G."/>
            <person name="Kugler K."/>
            <person name="Rivarola-Duarte L."/>
            <person name="Spannagl M."/>
            <person name="Mayer K.F.X."/>
            <person name="Lu F.H."/>
            <person name="Bevan M.W."/>
            <person name="Leroy P."/>
            <person name="Li P."/>
            <person name="You F.M."/>
            <person name="Sun Q."/>
            <person name="Liu Z."/>
            <person name="Lyons E."/>
            <person name="Wicker T."/>
            <person name="Salzberg S.L."/>
            <person name="Devos K.M."/>
            <person name="Dvorak J."/>
        </authorList>
    </citation>
    <scope>NUCLEOTIDE SEQUENCE [LARGE SCALE GENOMIC DNA]</scope>
    <source>
        <strain evidence="3">cv. AL8/78</strain>
    </source>
</reference>
<protein>
    <recommendedName>
        <fullName evidence="2">FCP1 homology domain-containing protein</fullName>
    </recommendedName>
</protein>
<dbReference type="EnsemblPlants" id="AET3Gv20791000.8">
    <property type="protein sequence ID" value="AET3Gv20791000.8"/>
    <property type="gene ID" value="AET3Gv20791000"/>
</dbReference>
<dbReference type="Pfam" id="PF03031">
    <property type="entry name" value="NIF"/>
    <property type="match status" value="1"/>
</dbReference>
<name>A0A453FV74_AEGTS</name>
<evidence type="ECO:0000256" key="1">
    <source>
        <dbReference type="SAM" id="MobiDB-lite"/>
    </source>
</evidence>
<dbReference type="FunFam" id="3.40.50.1000:FF:000112">
    <property type="entry name" value="CTD small phosphatase-like protein 2"/>
    <property type="match status" value="1"/>
</dbReference>
<dbReference type="Proteomes" id="UP000015105">
    <property type="component" value="Chromosome 3D"/>
</dbReference>
<dbReference type="PANTHER" id="PTHR12210">
    <property type="entry name" value="DULLARD PROTEIN PHOSPHATASE"/>
    <property type="match status" value="1"/>
</dbReference>
<reference evidence="4" key="2">
    <citation type="journal article" date="2017" name="Nat. Plants">
        <title>The Aegilops tauschii genome reveals multiple impacts of transposons.</title>
        <authorList>
            <person name="Zhao G."/>
            <person name="Zou C."/>
            <person name="Li K."/>
            <person name="Wang K."/>
            <person name="Li T."/>
            <person name="Gao L."/>
            <person name="Zhang X."/>
            <person name="Wang H."/>
            <person name="Yang Z."/>
            <person name="Liu X."/>
            <person name="Jiang W."/>
            <person name="Mao L."/>
            <person name="Kong X."/>
            <person name="Jiao Y."/>
            <person name="Jia J."/>
        </authorList>
    </citation>
    <scope>NUCLEOTIDE SEQUENCE [LARGE SCALE GENOMIC DNA]</scope>
    <source>
        <strain evidence="4">cv. AL8/78</strain>
    </source>
</reference>
<dbReference type="InterPro" id="IPR004274">
    <property type="entry name" value="FCP1_dom"/>
</dbReference>
<feature type="domain" description="FCP1 homology" evidence="2">
    <location>
        <begin position="104"/>
        <end position="284"/>
    </location>
</feature>
<dbReference type="NCBIfam" id="TIGR02251">
    <property type="entry name" value="HIF-SF_euk"/>
    <property type="match status" value="1"/>
</dbReference>
<keyword evidence="4" id="KW-1185">Reference proteome</keyword>
<proteinExistence type="predicted"/>
<evidence type="ECO:0000259" key="2">
    <source>
        <dbReference type="PROSITE" id="PS50969"/>
    </source>
</evidence>
<reference evidence="3" key="4">
    <citation type="submission" date="2019-03" db="UniProtKB">
        <authorList>
            <consortium name="EnsemblPlants"/>
        </authorList>
    </citation>
    <scope>IDENTIFICATION</scope>
</reference>
<dbReference type="AlphaFoldDB" id="A0A453FV74"/>
<reference evidence="3" key="5">
    <citation type="journal article" date="2021" name="G3 (Bethesda)">
        <title>Aegilops tauschii genome assembly Aet v5.0 features greater sequence contiguity and improved annotation.</title>
        <authorList>
            <person name="Wang L."/>
            <person name="Zhu T."/>
            <person name="Rodriguez J.C."/>
            <person name="Deal K.R."/>
            <person name="Dubcovsky J."/>
            <person name="McGuire P.E."/>
            <person name="Lux T."/>
            <person name="Spannagl M."/>
            <person name="Mayer K.F.X."/>
            <person name="Baldrich P."/>
            <person name="Meyers B.C."/>
            <person name="Huo N."/>
            <person name="Gu Y.Q."/>
            <person name="Zhou H."/>
            <person name="Devos K.M."/>
            <person name="Bennetzen J.L."/>
            <person name="Unver T."/>
            <person name="Budak H."/>
            <person name="Gulick P.J."/>
            <person name="Galiba G."/>
            <person name="Kalapos B."/>
            <person name="Nelson D.R."/>
            <person name="Li P."/>
            <person name="You F.M."/>
            <person name="Luo M.C."/>
            <person name="Dvorak J."/>
        </authorList>
    </citation>
    <scope>NUCLEOTIDE SEQUENCE [LARGE SCALE GENOMIC DNA]</scope>
    <source>
        <strain evidence="3">cv. AL8/78</strain>
    </source>
</reference>
<dbReference type="InterPro" id="IPR023214">
    <property type="entry name" value="HAD_sf"/>
</dbReference>
<feature type="region of interest" description="Disordered" evidence="1">
    <location>
        <begin position="1"/>
        <end position="48"/>
    </location>
</feature>
<dbReference type="Gramene" id="AET3Gv20791000.8">
    <property type="protein sequence ID" value="AET3Gv20791000.8"/>
    <property type="gene ID" value="AET3Gv20791000"/>
</dbReference>
<dbReference type="InterPro" id="IPR011948">
    <property type="entry name" value="Dullard_phosphatase"/>
</dbReference>
<feature type="region of interest" description="Disordered" evidence="1">
    <location>
        <begin position="73"/>
        <end position="101"/>
    </location>
</feature>
<dbReference type="InterPro" id="IPR036412">
    <property type="entry name" value="HAD-like_sf"/>
</dbReference>
<feature type="compositionally biased region" description="Gly residues" evidence="1">
    <location>
        <begin position="1"/>
        <end position="15"/>
    </location>
</feature>
<dbReference type="SMART" id="SM00577">
    <property type="entry name" value="CPDc"/>
    <property type="match status" value="1"/>
</dbReference>
<organism evidence="3 4">
    <name type="scientific">Aegilops tauschii subsp. strangulata</name>
    <name type="common">Goatgrass</name>
    <dbReference type="NCBI Taxonomy" id="200361"/>
    <lineage>
        <taxon>Eukaryota</taxon>
        <taxon>Viridiplantae</taxon>
        <taxon>Streptophyta</taxon>
        <taxon>Embryophyta</taxon>
        <taxon>Tracheophyta</taxon>
        <taxon>Spermatophyta</taxon>
        <taxon>Magnoliopsida</taxon>
        <taxon>Liliopsida</taxon>
        <taxon>Poales</taxon>
        <taxon>Poaceae</taxon>
        <taxon>BOP clade</taxon>
        <taxon>Pooideae</taxon>
        <taxon>Triticodae</taxon>
        <taxon>Triticeae</taxon>
        <taxon>Triticinae</taxon>
        <taxon>Aegilops</taxon>
    </lineage>
</organism>
<dbReference type="InterPro" id="IPR050365">
    <property type="entry name" value="TIM50"/>
</dbReference>